<name>A0A0V0GF47_SOLCH</name>
<protein>
    <submittedName>
        <fullName evidence="1">Putative ovule protein</fullName>
    </submittedName>
</protein>
<sequence length="60" mass="6823">MLATIGSKKYFDEQSCELCFTLQYLKPDSNPRGLSRGNKPMLYSSNLKYKDKATANQNVD</sequence>
<reference evidence="1" key="1">
    <citation type="submission" date="2015-12" db="EMBL/GenBank/DDBJ databases">
        <title>Gene expression during late stages of embryo sac development: a critical building block for successful pollen-pistil interactions.</title>
        <authorList>
            <person name="Liu Y."/>
            <person name="Joly V."/>
            <person name="Sabar M."/>
            <person name="Matton D.P."/>
        </authorList>
    </citation>
    <scope>NUCLEOTIDE SEQUENCE</scope>
</reference>
<accession>A0A0V0GF47</accession>
<organism evidence="1">
    <name type="scientific">Solanum chacoense</name>
    <name type="common">Chaco potato</name>
    <dbReference type="NCBI Taxonomy" id="4108"/>
    <lineage>
        <taxon>Eukaryota</taxon>
        <taxon>Viridiplantae</taxon>
        <taxon>Streptophyta</taxon>
        <taxon>Embryophyta</taxon>
        <taxon>Tracheophyta</taxon>
        <taxon>Spermatophyta</taxon>
        <taxon>Magnoliopsida</taxon>
        <taxon>eudicotyledons</taxon>
        <taxon>Gunneridae</taxon>
        <taxon>Pentapetalae</taxon>
        <taxon>asterids</taxon>
        <taxon>lamiids</taxon>
        <taxon>Solanales</taxon>
        <taxon>Solanaceae</taxon>
        <taxon>Solanoideae</taxon>
        <taxon>Solaneae</taxon>
        <taxon>Solanum</taxon>
    </lineage>
</organism>
<proteinExistence type="predicted"/>
<evidence type="ECO:0000313" key="1">
    <source>
        <dbReference type="EMBL" id="JAP06359.1"/>
    </source>
</evidence>
<dbReference type="EMBL" id="GEDG01041651">
    <property type="protein sequence ID" value="JAP06359.1"/>
    <property type="molecule type" value="Transcribed_RNA"/>
</dbReference>
<dbReference type="AlphaFoldDB" id="A0A0V0GF47"/>